<evidence type="ECO:0000256" key="1">
    <source>
        <dbReference type="SAM" id="MobiDB-lite"/>
    </source>
</evidence>
<dbReference type="eggNOG" id="ENOG502SW4P">
    <property type="taxonomic scope" value="Eukaryota"/>
</dbReference>
<evidence type="ECO:0000313" key="2">
    <source>
        <dbReference type="EMBL" id="EMC97663.1"/>
    </source>
</evidence>
<proteinExistence type="predicted"/>
<feature type="compositionally biased region" description="Acidic residues" evidence="1">
    <location>
        <begin position="110"/>
        <end position="120"/>
    </location>
</feature>
<dbReference type="Proteomes" id="UP000011761">
    <property type="component" value="Unassembled WGS sequence"/>
</dbReference>
<dbReference type="GeneID" id="19108790"/>
<reference evidence="2 3" key="1">
    <citation type="journal article" date="2012" name="PLoS Pathog.">
        <title>Diverse lifestyles and strategies of plant pathogenesis encoded in the genomes of eighteen Dothideomycetes fungi.</title>
        <authorList>
            <person name="Ohm R.A."/>
            <person name="Feau N."/>
            <person name="Henrissat B."/>
            <person name="Schoch C.L."/>
            <person name="Horwitz B.A."/>
            <person name="Barry K.W."/>
            <person name="Condon B.J."/>
            <person name="Copeland A.C."/>
            <person name="Dhillon B."/>
            <person name="Glaser F."/>
            <person name="Hesse C.N."/>
            <person name="Kosti I."/>
            <person name="LaButti K."/>
            <person name="Lindquist E.A."/>
            <person name="Lucas S."/>
            <person name="Salamov A.A."/>
            <person name="Bradshaw R.E."/>
            <person name="Ciuffetti L."/>
            <person name="Hamelin R.C."/>
            <person name="Kema G.H.J."/>
            <person name="Lawrence C."/>
            <person name="Scott J.A."/>
            <person name="Spatafora J.W."/>
            <person name="Turgeon B.G."/>
            <person name="de Wit P.J.G.M."/>
            <person name="Zhong S."/>
            <person name="Goodwin S.B."/>
            <person name="Grigoriev I.V."/>
        </authorList>
    </citation>
    <scope>NUCLEOTIDE SEQUENCE [LARGE SCALE GENOMIC DNA]</scope>
    <source>
        <strain evidence="2 3">UAMH 10762</strain>
    </source>
</reference>
<sequence length="159" mass="17156">MAADQALLETKYEFVKLSVRQSTKISDRTAAIISRLTAESPDGGKPSIISLTAPSKASSKLISIVEIAKRALASAGLKCYQYNALSSQVIDVLREPKKTARTANNPAGVEEGEPESDDAFETMGALLGDTKKRNVPVLTIHLSRTPIKELRAQFGEQRA</sequence>
<evidence type="ECO:0008006" key="4">
    <source>
        <dbReference type="Google" id="ProtNLM"/>
    </source>
</evidence>
<dbReference type="AlphaFoldDB" id="M2N149"/>
<dbReference type="RefSeq" id="XP_007675930.1">
    <property type="nucleotide sequence ID" value="XM_007677740.1"/>
</dbReference>
<dbReference type="HOGENOM" id="CLU_137478_0_0_1"/>
<feature type="region of interest" description="Disordered" evidence="1">
    <location>
        <begin position="99"/>
        <end position="124"/>
    </location>
</feature>
<protein>
    <recommendedName>
        <fullName evidence="4">DNA/RNA-binding protein Alba-like domain-containing protein</fullName>
    </recommendedName>
</protein>
<name>M2N149_BAUPA</name>
<organism evidence="2 3">
    <name type="scientific">Baudoinia panamericana (strain UAMH 10762)</name>
    <name type="common">Angels' share fungus</name>
    <name type="synonym">Baudoinia compniacensis (strain UAMH 10762)</name>
    <dbReference type="NCBI Taxonomy" id="717646"/>
    <lineage>
        <taxon>Eukaryota</taxon>
        <taxon>Fungi</taxon>
        <taxon>Dikarya</taxon>
        <taxon>Ascomycota</taxon>
        <taxon>Pezizomycotina</taxon>
        <taxon>Dothideomycetes</taxon>
        <taxon>Dothideomycetidae</taxon>
        <taxon>Mycosphaerellales</taxon>
        <taxon>Teratosphaeriaceae</taxon>
        <taxon>Baudoinia</taxon>
    </lineage>
</organism>
<evidence type="ECO:0000313" key="3">
    <source>
        <dbReference type="Proteomes" id="UP000011761"/>
    </source>
</evidence>
<accession>M2N149</accession>
<dbReference type="OrthoDB" id="424402at2759"/>
<dbReference type="EMBL" id="KB445554">
    <property type="protein sequence ID" value="EMC97663.1"/>
    <property type="molecule type" value="Genomic_DNA"/>
</dbReference>
<dbReference type="OMA" id="MTIYISR"/>
<dbReference type="KEGG" id="bcom:BAUCODRAFT_147712"/>
<gene>
    <name evidence="2" type="ORF">BAUCODRAFT_147712</name>
</gene>
<keyword evidence="3" id="KW-1185">Reference proteome</keyword>